<dbReference type="RefSeq" id="WP_343768651.1">
    <property type="nucleotide sequence ID" value="NZ_BAAACF010000001.1"/>
</dbReference>
<organism evidence="2 3">
    <name type="scientific">Clostridium malenominatum</name>
    <dbReference type="NCBI Taxonomy" id="1539"/>
    <lineage>
        <taxon>Bacteria</taxon>
        <taxon>Bacillati</taxon>
        <taxon>Bacillota</taxon>
        <taxon>Clostridia</taxon>
        <taxon>Eubacteriales</taxon>
        <taxon>Clostridiaceae</taxon>
        <taxon>Clostridium</taxon>
    </lineage>
</organism>
<comment type="caution">
    <text evidence="2">The sequence shown here is derived from an EMBL/GenBank/DDBJ whole genome shotgun (WGS) entry which is preliminary data.</text>
</comment>
<protein>
    <recommendedName>
        <fullName evidence="4">Ammonia monooxygenase</fullName>
    </recommendedName>
</protein>
<keyword evidence="1" id="KW-0472">Membrane</keyword>
<dbReference type="PANTHER" id="PTHR38457">
    <property type="entry name" value="REGULATOR ABRB-RELATED"/>
    <property type="match status" value="1"/>
</dbReference>
<evidence type="ECO:0000313" key="3">
    <source>
        <dbReference type="Proteomes" id="UP001500339"/>
    </source>
</evidence>
<proteinExistence type="predicted"/>
<feature type="transmembrane region" description="Helical" evidence="1">
    <location>
        <begin position="78"/>
        <end position="100"/>
    </location>
</feature>
<feature type="transmembrane region" description="Helical" evidence="1">
    <location>
        <begin position="53"/>
        <end position="69"/>
    </location>
</feature>
<feature type="transmembrane region" description="Helical" evidence="1">
    <location>
        <begin position="142"/>
        <end position="164"/>
    </location>
</feature>
<dbReference type="NCBIfam" id="TIGR03082">
    <property type="entry name" value="Gneg_AbrB_dup"/>
    <property type="match status" value="1"/>
</dbReference>
<gene>
    <name evidence="2" type="ORF">GCM10008905_16190</name>
</gene>
<dbReference type="Proteomes" id="UP001500339">
    <property type="component" value="Unassembled WGS sequence"/>
</dbReference>
<keyword evidence="3" id="KW-1185">Reference proteome</keyword>
<dbReference type="InterPro" id="IPR017516">
    <property type="entry name" value="AbrB_dup"/>
</dbReference>
<dbReference type="EMBL" id="BAAACF010000001">
    <property type="protein sequence ID" value="GAA0723496.1"/>
    <property type="molecule type" value="Genomic_DNA"/>
</dbReference>
<evidence type="ECO:0000256" key="1">
    <source>
        <dbReference type="SAM" id="Phobius"/>
    </source>
</evidence>
<accession>A0ABP3U7S2</accession>
<evidence type="ECO:0008006" key="4">
    <source>
        <dbReference type="Google" id="ProtNLM"/>
    </source>
</evidence>
<dbReference type="InterPro" id="IPR007820">
    <property type="entry name" value="AbrB_fam"/>
</dbReference>
<sequence>MEKIFYTLLIAFIGGIIGIKAKIPAGALVGAMISVAIYNIYTGKGEIPYNFKLLSQIVVGGMIGLNFTIDSVQQIKKIILPSVILVVGLTVFSLSLGFIIHKISGIDLITALFSSAPGGITDMTLISEAYGADITKVALLHLMRLVTVITIMPLAIKVFTNIIYKK</sequence>
<keyword evidence="1" id="KW-1133">Transmembrane helix</keyword>
<reference evidence="3" key="1">
    <citation type="journal article" date="2019" name="Int. J. Syst. Evol. Microbiol.">
        <title>The Global Catalogue of Microorganisms (GCM) 10K type strain sequencing project: providing services to taxonomists for standard genome sequencing and annotation.</title>
        <authorList>
            <consortium name="The Broad Institute Genomics Platform"/>
            <consortium name="The Broad Institute Genome Sequencing Center for Infectious Disease"/>
            <person name="Wu L."/>
            <person name="Ma J."/>
        </authorList>
    </citation>
    <scope>NUCLEOTIDE SEQUENCE [LARGE SCALE GENOMIC DNA]</scope>
    <source>
        <strain evidence="3">JCM 1405</strain>
    </source>
</reference>
<dbReference type="PANTHER" id="PTHR38457:SF1">
    <property type="entry name" value="REGULATOR ABRB-RELATED"/>
    <property type="match status" value="1"/>
</dbReference>
<dbReference type="Pfam" id="PF05145">
    <property type="entry name" value="AbrB"/>
    <property type="match status" value="1"/>
</dbReference>
<keyword evidence="1" id="KW-0812">Transmembrane</keyword>
<evidence type="ECO:0000313" key="2">
    <source>
        <dbReference type="EMBL" id="GAA0723496.1"/>
    </source>
</evidence>
<name>A0ABP3U7S2_9CLOT</name>